<evidence type="ECO:0000313" key="2">
    <source>
        <dbReference type="Proteomes" id="UP000762676"/>
    </source>
</evidence>
<protein>
    <submittedName>
        <fullName evidence="1">Sperm-tail PG-rich repeat-containing protein 2-like</fullName>
    </submittedName>
</protein>
<dbReference type="InterPro" id="IPR010736">
    <property type="entry name" value="SHIPPO-rpt"/>
</dbReference>
<gene>
    <name evidence="1" type="ORF">ElyMa_005997900</name>
</gene>
<reference evidence="1 2" key="1">
    <citation type="journal article" date="2021" name="Elife">
        <title>Chloroplast acquisition without the gene transfer in kleptoplastic sea slugs, Plakobranchus ocellatus.</title>
        <authorList>
            <person name="Maeda T."/>
            <person name="Takahashi S."/>
            <person name="Yoshida T."/>
            <person name="Shimamura S."/>
            <person name="Takaki Y."/>
            <person name="Nagai Y."/>
            <person name="Toyoda A."/>
            <person name="Suzuki Y."/>
            <person name="Arimoto A."/>
            <person name="Ishii H."/>
            <person name="Satoh N."/>
            <person name="Nishiyama T."/>
            <person name="Hasebe M."/>
            <person name="Maruyama T."/>
            <person name="Minagawa J."/>
            <person name="Obokata J."/>
            <person name="Shigenobu S."/>
        </authorList>
    </citation>
    <scope>NUCLEOTIDE SEQUENCE [LARGE SCALE GENOMIC DNA]</scope>
</reference>
<dbReference type="AlphaFoldDB" id="A0AAV4GFS8"/>
<sequence length="224" mass="24979">MFASQGYVYLIPVAYPLGLEYLSRVTCDLGGRGEEGGDVKAIMGGHFITQVDTASLWCHLAKRDAPPPGAYNVVQSFEKNLKPCMAKPRTEAARRKHNSFMSAASRFAEPADIVTKKPENENPGPGAYDSQRHAAKGGLMITRDKRFRHDMEDFPGPGTYEPSTTIARSKFLACYIRRPGQHRYNPTKTNGTLFDYCGDSGQEEMQRSTVIVDDHKEKRSVRCL</sequence>
<comment type="caution">
    <text evidence="1">The sequence shown here is derived from an EMBL/GenBank/DDBJ whole genome shotgun (WGS) entry which is preliminary data.</text>
</comment>
<accession>A0AAV4GFS8</accession>
<dbReference type="Proteomes" id="UP000762676">
    <property type="component" value="Unassembled WGS sequence"/>
</dbReference>
<dbReference type="EMBL" id="BMAT01012050">
    <property type="protein sequence ID" value="GFR84349.1"/>
    <property type="molecule type" value="Genomic_DNA"/>
</dbReference>
<dbReference type="Pfam" id="PF07004">
    <property type="entry name" value="SHIPPO-rpt"/>
    <property type="match status" value="3"/>
</dbReference>
<proteinExistence type="predicted"/>
<name>A0AAV4GFS8_9GAST</name>
<evidence type="ECO:0000313" key="1">
    <source>
        <dbReference type="EMBL" id="GFR84349.1"/>
    </source>
</evidence>
<organism evidence="1 2">
    <name type="scientific">Elysia marginata</name>
    <dbReference type="NCBI Taxonomy" id="1093978"/>
    <lineage>
        <taxon>Eukaryota</taxon>
        <taxon>Metazoa</taxon>
        <taxon>Spiralia</taxon>
        <taxon>Lophotrochozoa</taxon>
        <taxon>Mollusca</taxon>
        <taxon>Gastropoda</taxon>
        <taxon>Heterobranchia</taxon>
        <taxon>Euthyneura</taxon>
        <taxon>Panpulmonata</taxon>
        <taxon>Sacoglossa</taxon>
        <taxon>Placobranchoidea</taxon>
        <taxon>Plakobranchidae</taxon>
        <taxon>Elysia</taxon>
    </lineage>
</organism>
<keyword evidence="2" id="KW-1185">Reference proteome</keyword>